<dbReference type="STRING" id="76123.AS203_06155"/>
<protein>
    <recommendedName>
        <fullName evidence="4">Lipoprotein</fullName>
    </recommendedName>
</protein>
<dbReference type="KEGG" id="peo:AS203_06155"/>
<gene>
    <name evidence="2" type="ORF">AS203_06155</name>
</gene>
<evidence type="ECO:0000313" key="2">
    <source>
        <dbReference type="EMBL" id="ALO48711.1"/>
    </source>
</evidence>
<name>A0A0S2KK94_9BACT</name>
<dbReference type="RefSeq" id="WP_060544293.1">
    <property type="nucleotide sequence ID" value="NZ_CP013195.1"/>
</dbReference>
<dbReference type="EMBL" id="CP013195">
    <property type="protein sequence ID" value="ALO48711.1"/>
    <property type="molecule type" value="Genomic_DNA"/>
</dbReference>
<reference evidence="3" key="1">
    <citation type="submission" date="2015-11" db="EMBL/GenBank/DDBJ databases">
        <authorList>
            <person name="Holder M.E."/>
            <person name="Ajami N.J."/>
            <person name="Petrosino J.F."/>
        </authorList>
    </citation>
    <scope>NUCLEOTIDE SEQUENCE [LARGE SCALE GENOMIC DNA]</scope>
    <source>
        <strain evidence="3">F0113</strain>
    </source>
</reference>
<dbReference type="Proteomes" id="UP000056252">
    <property type="component" value="Chromosome"/>
</dbReference>
<dbReference type="PROSITE" id="PS51257">
    <property type="entry name" value="PROKAR_LIPOPROTEIN"/>
    <property type="match status" value="1"/>
</dbReference>
<evidence type="ECO:0008006" key="4">
    <source>
        <dbReference type="Google" id="ProtNLM"/>
    </source>
</evidence>
<evidence type="ECO:0000313" key="3">
    <source>
        <dbReference type="Proteomes" id="UP000056252"/>
    </source>
</evidence>
<sequence>MTMTTTKILQCFAAAALLTFAASCSSDDITPETEKAEAASKGYAGQGAFISIAHNGEAATRTSMDWDKGKFFWEADDYIYVRDDHNAFRKISNTNPGPRKPNFDFDLPSSDFTKSAYLVYYPGEKGHNDQVTIAAEQTQTAPNNTDHFGVSGDCGMGVAKKRNGLFKFDLNHKASYLRFLPYTSHQLVSTYITKIEVVSDNNIAGAYTLDPVAYKLVGAGSQKTITLHINKAAGYSHGFPLKNNAPDSKLNSAFMVIAPGKHKLSVKYYVKDIQTGVDGVITDEYGTFDYRENTYYDVKSRLDVEPYDAKAYMWDAVNHYWQGFEDVQPALNGDLPNPNYPQNASDSHNRWFNTTLMNGLGTRQATHVAKDCPNVNEILWYIHKGDPHWDDVKLWTALKHLYKGGLWLKKAYAIASDNGGISPSALKESFNGKDYRQGTKAMQKEFPFRVKGIPQTPPANTTNYFYLPAIDNYLFGEIRQGTGRGMGLEGQYWTSTCYALPKTADGQMYYGAFNFTFKRTHVGVHRSMRESGMQCMKFR</sequence>
<feature type="chain" id="PRO_5006601793" description="Lipoprotein" evidence="1">
    <location>
        <begin position="22"/>
        <end position="539"/>
    </location>
</feature>
<dbReference type="AlphaFoldDB" id="A0A0S2KK94"/>
<proteinExistence type="predicted"/>
<organism evidence="2 3">
    <name type="scientific">Hoylesella enoeca</name>
    <dbReference type="NCBI Taxonomy" id="76123"/>
    <lineage>
        <taxon>Bacteria</taxon>
        <taxon>Pseudomonadati</taxon>
        <taxon>Bacteroidota</taxon>
        <taxon>Bacteroidia</taxon>
        <taxon>Bacteroidales</taxon>
        <taxon>Prevotellaceae</taxon>
        <taxon>Hoylesella</taxon>
    </lineage>
</organism>
<keyword evidence="3" id="KW-1185">Reference proteome</keyword>
<accession>A0A0S2KK94</accession>
<keyword evidence="1" id="KW-0732">Signal</keyword>
<evidence type="ECO:0000256" key="1">
    <source>
        <dbReference type="SAM" id="SignalP"/>
    </source>
</evidence>
<feature type="signal peptide" evidence="1">
    <location>
        <begin position="1"/>
        <end position="21"/>
    </location>
</feature>